<evidence type="ECO:0000259" key="4">
    <source>
        <dbReference type="PROSITE" id="PS51194"/>
    </source>
</evidence>
<dbReference type="Proteomes" id="UP000244093">
    <property type="component" value="Unassembled WGS sequence"/>
</dbReference>
<feature type="coiled-coil region" evidence="2">
    <location>
        <begin position="503"/>
        <end position="533"/>
    </location>
</feature>
<dbReference type="InterPro" id="IPR014001">
    <property type="entry name" value="Helicase_ATP-bd"/>
</dbReference>
<dbReference type="EMBL" id="NBVN01000002">
    <property type="protein sequence ID" value="PUA33141.1"/>
    <property type="molecule type" value="Genomic_DNA"/>
</dbReference>
<dbReference type="InterPro" id="IPR001650">
    <property type="entry name" value="Helicase_C-like"/>
</dbReference>
<dbReference type="PROSITE" id="PS51192">
    <property type="entry name" value="HELICASE_ATP_BIND_1"/>
    <property type="match status" value="1"/>
</dbReference>
<feature type="domain" description="Helicase ATP-binding" evidence="3">
    <location>
        <begin position="29"/>
        <end position="185"/>
    </location>
</feature>
<dbReference type="GO" id="GO:0140097">
    <property type="term" value="F:catalytic activity, acting on DNA"/>
    <property type="evidence" value="ECO:0007669"/>
    <property type="project" value="UniProtKB-ARBA"/>
</dbReference>
<dbReference type="InterPro" id="IPR049730">
    <property type="entry name" value="SNF2/RAD54-like_C"/>
</dbReference>
<evidence type="ECO:0000259" key="3">
    <source>
        <dbReference type="PROSITE" id="PS51192"/>
    </source>
</evidence>
<keyword evidence="1" id="KW-0378">Hydrolase</keyword>
<proteinExistence type="predicted"/>
<dbReference type="InterPro" id="IPR000330">
    <property type="entry name" value="SNF2_N"/>
</dbReference>
<accession>A0A2R7Y6H5</accession>
<dbReference type="GO" id="GO:0016787">
    <property type="term" value="F:hydrolase activity"/>
    <property type="evidence" value="ECO:0007669"/>
    <property type="project" value="UniProtKB-KW"/>
</dbReference>
<dbReference type="PANTHER" id="PTHR45766:SF6">
    <property type="entry name" value="SWI_SNF-RELATED MATRIX-ASSOCIATED ACTIN-DEPENDENT REGULATOR OF CHROMATIN SUBFAMILY A-LIKE PROTEIN 1"/>
    <property type="match status" value="1"/>
</dbReference>
<dbReference type="Gene3D" id="3.40.50.10810">
    <property type="entry name" value="Tandem AAA-ATPase domain"/>
    <property type="match status" value="1"/>
</dbReference>
<organism evidence="5 6">
    <name type="scientific">Zestosphaera tikiterensis</name>
    <dbReference type="NCBI Taxonomy" id="1973259"/>
    <lineage>
        <taxon>Archaea</taxon>
        <taxon>Thermoproteota</taxon>
        <taxon>Thermoprotei</taxon>
        <taxon>Desulfurococcales</taxon>
        <taxon>Desulfurococcaceae</taxon>
        <taxon>Zestosphaera</taxon>
    </lineage>
</organism>
<dbReference type="InterPro" id="IPR027417">
    <property type="entry name" value="P-loop_NTPase"/>
</dbReference>
<dbReference type="CDD" id="cd18793">
    <property type="entry name" value="SF2_C_SNF"/>
    <property type="match status" value="1"/>
</dbReference>
<dbReference type="SMART" id="SM00487">
    <property type="entry name" value="DEXDc"/>
    <property type="match status" value="1"/>
</dbReference>
<reference evidence="5 6" key="1">
    <citation type="journal article" date="2018" name="Syst. Appl. Microbiol.">
        <title>A new symbiotic nanoarchaeote (Candidatus Nanoclepta minutus) and its host (Zestosphaera tikiterensis gen. nov., sp. nov.) from a New Zealand hot spring.</title>
        <authorList>
            <person name="St John E."/>
            <person name="Liu Y."/>
            <person name="Podar M."/>
            <person name="Stott M.B."/>
            <person name="Meneghin J."/>
            <person name="Chen Z."/>
            <person name="Lagutin K."/>
            <person name="Mitchell K."/>
            <person name="Reysenbach A.L."/>
        </authorList>
    </citation>
    <scope>NUCLEOTIDE SEQUENCE [LARGE SCALE GENOMIC DNA]</scope>
    <source>
        <strain evidence="5">NZ3</strain>
    </source>
</reference>
<feature type="domain" description="Helicase C-terminal" evidence="4">
    <location>
        <begin position="286"/>
        <end position="476"/>
    </location>
</feature>
<evidence type="ECO:0008006" key="7">
    <source>
        <dbReference type="Google" id="ProtNLM"/>
    </source>
</evidence>
<dbReference type="Pfam" id="PF00176">
    <property type="entry name" value="SNF2-rel_dom"/>
    <property type="match status" value="1"/>
</dbReference>
<comment type="caution">
    <text evidence="5">The sequence shown here is derived from an EMBL/GenBank/DDBJ whole genome shotgun (WGS) entry which is preliminary data.</text>
</comment>
<dbReference type="InterPro" id="IPR038718">
    <property type="entry name" value="SNF2-like_sf"/>
</dbReference>
<dbReference type="AlphaFoldDB" id="A0A2R7Y6H5"/>
<dbReference type="SUPFAM" id="SSF52540">
    <property type="entry name" value="P-loop containing nucleoside triphosphate hydrolases"/>
    <property type="match status" value="1"/>
</dbReference>
<gene>
    <name evidence="5" type="ORF">B7O98_01505</name>
</gene>
<dbReference type="SMART" id="SM00490">
    <property type="entry name" value="HELICc"/>
    <property type="match status" value="1"/>
</dbReference>
<dbReference type="Gene3D" id="3.40.50.300">
    <property type="entry name" value="P-loop containing nucleotide triphosphate hydrolases"/>
    <property type="match status" value="1"/>
</dbReference>
<evidence type="ECO:0000256" key="1">
    <source>
        <dbReference type="ARBA" id="ARBA00022801"/>
    </source>
</evidence>
<evidence type="ECO:0000313" key="6">
    <source>
        <dbReference type="Proteomes" id="UP000244093"/>
    </source>
</evidence>
<sequence>MVISPRDVIEVFKAAGKELLYHQIDLVSDLILKDKPKVLIADDVGLGKTIQALAYVKLVLEAGTVSKVLIIVPTSVLDQWLDEMRSFGIDEDLIYVVETPKIHAGRHVYIVTMDRAKKDEYLDVLESIDWDLIVVDEAHKIRFRTLRVRLSSLINRARRCLLLTATPHTGDEQSFKFLKSLVSDIVVRREKKDVESYEGRRILPRLSYWIVKVRASNEESTALSNVLKKLKNMEVEPIVRYTVLRRALSSPLSFLATLNKVAGGFCSEEELDEIELDSCLAQISDKLEDVKTVVSDDRKLEVLKGLLNGELKGRKPIIFTEYATTAEYLFDKLVKAFRCSVIREGEGFGVAECNGRALMYVTAKARSNIRINEEVRQFSLRDGAILISTDVFSEGVNLQAFDVVVNYEVVWSPTKHIQRIGRAWRFGQKAEEVSVIDVALDVGYKESEFAMYTNYLEKIYEVSLYALTPHTYADYVVYSSSGSELSKLFELSGVHLSSFEVFEAVYEGKLNELRKKLEKLIELKDRVRRAKASKDVWRDVWLKLGYRRVATGKVLEPGSSYILANIIVRLEENNVFREQVLIDLPQVKDRINKAVVYRQIEFEGARLKGLSGEISADEADDVRKVLAKEFVEDLKLYIQRLNAGHVRPFIVIEDLRGVLVDKVLPIDDFMLALNKELDFSNRRREVEETAVKCIKNYLMSEGFEIYEDYYGGPRAFDMVVSKGRELYTVECKGRRIRPGEQVAITLTVNEMEWGLRFPERHLICIVETSSKDFCDVIECMKFEDFLKKWELRRQRSYYDYIVEAIKKQNI</sequence>
<dbReference type="PANTHER" id="PTHR45766">
    <property type="entry name" value="DNA ANNEALING HELICASE AND ENDONUCLEASE ZRANB3 FAMILY MEMBER"/>
    <property type="match status" value="1"/>
</dbReference>
<dbReference type="Pfam" id="PF00271">
    <property type="entry name" value="Helicase_C"/>
    <property type="match status" value="1"/>
</dbReference>
<dbReference type="GO" id="GO:0120545">
    <property type="term" value="F:nucleic acid conformation isomerase activity"/>
    <property type="evidence" value="ECO:0007669"/>
    <property type="project" value="UniProtKB-ARBA"/>
</dbReference>
<dbReference type="PROSITE" id="PS51194">
    <property type="entry name" value="HELICASE_CTER"/>
    <property type="match status" value="1"/>
</dbReference>
<keyword evidence="2" id="KW-0175">Coiled coil</keyword>
<dbReference type="GO" id="GO:0005524">
    <property type="term" value="F:ATP binding"/>
    <property type="evidence" value="ECO:0007669"/>
    <property type="project" value="InterPro"/>
</dbReference>
<protein>
    <recommendedName>
        <fullName evidence="7">Helicase</fullName>
    </recommendedName>
</protein>
<evidence type="ECO:0000313" key="5">
    <source>
        <dbReference type="EMBL" id="PUA33141.1"/>
    </source>
</evidence>
<evidence type="ECO:0000256" key="2">
    <source>
        <dbReference type="SAM" id="Coils"/>
    </source>
</evidence>
<name>A0A2R7Y6H5_9CREN</name>